<accession>A0A9W8X854</accession>
<dbReference type="AlphaFoldDB" id="A0A9W8X854"/>
<reference evidence="2" key="1">
    <citation type="submission" date="2022-10" db="EMBL/GenBank/DDBJ databases">
        <title>Tapping the CABI collections for fungal endophytes: first genome assemblies for Collariella, Neodidymelliopsis, Ascochyta clinopodiicola, Didymella pomorum, Didymosphaeria variabile, Neocosmospora piperis and Neocucurbitaria cava.</title>
        <authorList>
            <person name="Hill R."/>
        </authorList>
    </citation>
    <scope>NUCLEOTIDE SEQUENCE</scope>
    <source>
        <strain evidence="2">IMI 360193</strain>
    </source>
</reference>
<dbReference type="OrthoDB" id="3795523at2759"/>
<dbReference type="EMBL" id="JAPEUV010000001">
    <property type="protein sequence ID" value="KAJ4343744.1"/>
    <property type="molecule type" value="Genomic_DNA"/>
</dbReference>
<gene>
    <name evidence="2" type="ORF">N0V87_000024</name>
</gene>
<protein>
    <submittedName>
        <fullName evidence="2">Uncharacterized protein</fullName>
    </submittedName>
</protein>
<sequence length="194" mass="21808">MRLSLPTTILTLLPLALGAPSSDITSASTSKALVNRVAASAPMTTPGMMMQHLQVWMPMPDYEESMLSRAFFNVTMMPPIPGWVSTCFNTTKKILCDPNVWYPCTTYINDEPVNNEQVMFKFGHDLSSVDLKRTWTYEGTTMTATASEPAEWNETVNSLYSNVTVSQYGKWYERPQGWPFEWKSMVGLPSQQGV</sequence>
<feature type="chain" id="PRO_5040791508" evidence="1">
    <location>
        <begin position="19"/>
        <end position="194"/>
    </location>
</feature>
<keyword evidence="3" id="KW-1185">Reference proteome</keyword>
<evidence type="ECO:0000313" key="3">
    <source>
        <dbReference type="Proteomes" id="UP001140562"/>
    </source>
</evidence>
<keyword evidence="1" id="KW-0732">Signal</keyword>
<feature type="signal peptide" evidence="1">
    <location>
        <begin position="1"/>
        <end position="18"/>
    </location>
</feature>
<dbReference type="Proteomes" id="UP001140562">
    <property type="component" value="Unassembled WGS sequence"/>
</dbReference>
<organism evidence="2 3">
    <name type="scientific">Didymella glomerata</name>
    <dbReference type="NCBI Taxonomy" id="749621"/>
    <lineage>
        <taxon>Eukaryota</taxon>
        <taxon>Fungi</taxon>
        <taxon>Dikarya</taxon>
        <taxon>Ascomycota</taxon>
        <taxon>Pezizomycotina</taxon>
        <taxon>Dothideomycetes</taxon>
        <taxon>Pleosporomycetidae</taxon>
        <taxon>Pleosporales</taxon>
        <taxon>Pleosporineae</taxon>
        <taxon>Didymellaceae</taxon>
        <taxon>Didymella</taxon>
    </lineage>
</organism>
<proteinExistence type="predicted"/>
<evidence type="ECO:0000256" key="1">
    <source>
        <dbReference type="SAM" id="SignalP"/>
    </source>
</evidence>
<comment type="caution">
    <text evidence="2">The sequence shown here is derived from an EMBL/GenBank/DDBJ whole genome shotgun (WGS) entry which is preliminary data.</text>
</comment>
<evidence type="ECO:0000313" key="2">
    <source>
        <dbReference type="EMBL" id="KAJ4343744.1"/>
    </source>
</evidence>
<name>A0A9W8X854_9PLEO</name>